<dbReference type="InterPro" id="IPR029044">
    <property type="entry name" value="Nucleotide-diphossugar_trans"/>
</dbReference>
<dbReference type="Gene3D" id="3.90.550.10">
    <property type="entry name" value="Spore Coat Polysaccharide Biosynthesis Protein SpsA, Chain A"/>
    <property type="match status" value="1"/>
</dbReference>
<protein>
    <recommendedName>
        <fullName evidence="3">Hexosyltransferase</fullName>
        <ecNumber evidence="3">2.4.1.-</ecNumber>
    </recommendedName>
</protein>
<evidence type="ECO:0000256" key="2">
    <source>
        <dbReference type="ARBA" id="ARBA00023211"/>
    </source>
</evidence>
<keyword evidence="1" id="KW-0808">Transferase</keyword>
<evidence type="ECO:0000313" key="4">
    <source>
        <dbReference type="EMBL" id="WOL04482.1"/>
    </source>
</evidence>
<sequence>MEKYVCGAIAVAKSIRSAGSARDFVILVEETITDHYRNRLESAGWKVRMIQRIRNPKAKHNTYNKWNYNKFRIWQLTDYDKIIFIDADILTERNIDFLFTMSEISATSNSRTLFNSGEMVIEPSNCTFQLLMDHIDDITSYNGGDQGYLNEIFTWWHRILKCTNFLKYILADETEESKAKMDGLFGADLSVLYVVHYLGLKPWRCFRDYDCNWNVKHFRRFASDAANAKW</sequence>
<organism evidence="4 5">
    <name type="scientific">Canna indica</name>
    <name type="common">Indian-shot</name>
    <dbReference type="NCBI Taxonomy" id="4628"/>
    <lineage>
        <taxon>Eukaryota</taxon>
        <taxon>Viridiplantae</taxon>
        <taxon>Streptophyta</taxon>
        <taxon>Embryophyta</taxon>
        <taxon>Tracheophyta</taxon>
        <taxon>Spermatophyta</taxon>
        <taxon>Magnoliopsida</taxon>
        <taxon>Liliopsida</taxon>
        <taxon>Zingiberales</taxon>
        <taxon>Cannaceae</taxon>
        <taxon>Canna</taxon>
    </lineage>
</organism>
<reference evidence="4 5" key="1">
    <citation type="submission" date="2023-10" db="EMBL/GenBank/DDBJ databases">
        <title>Chromosome-scale genome assembly provides insights into flower coloration mechanisms of Canna indica.</title>
        <authorList>
            <person name="Li C."/>
        </authorList>
    </citation>
    <scope>NUCLEOTIDE SEQUENCE [LARGE SCALE GENOMIC DNA]</scope>
    <source>
        <tissue evidence="4">Flower</tissue>
    </source>
</reference>
<accession>A0AAQ3K9U8</accession>
<evidence type="ECO:0000256" key="1">
    <source>
        <dbReference type="ARBA" id="ARBA00022676"/>
    </source>
</evidence>
<dbReference type="Pfam" id="PF01501">
    <property type="entry name" value="Glyco_transf_8"/>
    <property type="match status" value="1"/>
</dbReference>
<evidence type="ECO:0000256" key="3">
    <source>
        <dbReference type="RuleBase" id="RU362027"/>
    </source>
</evidence>
<dbReference type="PANTHER" id="PTHR11183">
    <property type="entry name" value="GLYCOGENIN SUBFAMILY MEMBER"/>
    <property type="match status" value="1"/>
</dbReference>
<dbReference type="AlphaFoldDB" id="A0AAQ3K9U8"/>
<name>A0AAQ3K9U8_9LILI</name>
<proteinExistence type="inferred from homology"/>
<keyword evidence="2" id="KW-0464">Manganese</keyword>
<dbReference type="Proteomes" id="UP001327560">
    <property type="component" value="Chromosome 4"/>
</dbReference>
<dbReference type="InterPro" id="IPR050587">
    <property type="entry name" value="GNT1/Glycosyltrans_8"/>
</dbReference>
<dbReference type="EC" id="2.4.1.-" evidence="3"/>
<dbReference type="InterPro" id="IPR002495">
    <property type="entry name" value="Glyco_trans_8"/>
</dbReference>
<comment type="similarity">
    <text evidence="3">Belongs to the glycosyltransferase 8 family.</text>
</comment>
<dbReference type="GO" id="GO:0016757">
    <property type="term" value="F:glycosyltransferase activity"/>
    <property type="evidence" value="ECO:0007669"/>
    <property type="project" value="UniProtKB-KW"/>
</dbReference>
<keyword evidence="1" id="KW-0328">Glycosyltransferase</keyword>
<gene>
    <name evidence="4" type="ORF">Cni_G13203</name>
</gene>
<dbReference type="EMBL" id="CP136893">
    <property type="protein sequence ID" value="WOL04482.1"/>
    <property type="molecule type" value="Genomic_DNA"/>
</dbReference>
<keyword evidence="5" id="KW-1185">Reference proteome</keyword>
<dbReference type="SUPFAM" id="SSF53448">
    <property type="entry name" value="Nucleotide-diphospho-sugar transferases"/>
    <property type="match status" value="1"/>
</dbReference>
<dbReference type="CDD" id="cd02537">
    <property type="entry name" value="GT8_Glycogenin"/>
    <property type="match status" value="1"/>
</dbReference>
<evidence type="ECO:0000313" key="5">
    <source>
        <dbReference type="Proteomes" id="UP001327560"/>
    </source>
</evidence>